<dbReference type="Proteomes" id="UP000230500">
    <property type="component" value="Unassembled WGS sequence"/>
</dbReference>
<keyword evidence="1" id="KW-0677">Repeat</keyword>
<feature type="coiled-coil region" evidence="6">
    <location>
        <begin position="243"/>
        <end position="277"/>
    </location>
</feature>
<dbReference type="InterPro" id="IPR003593">
    <property type="entry name" value="AAA+_ATPase"/>
</dbReference>
<keyword evidence="3" id="KW-0067">ATP-binding</keyword>
<dbReference type="InterPro" id="IPR032781">
    <property type="entry name" value="ABC_tran_Xtn"/>
</dbReference>
<evidence type="ECO:0000256" key="6">
    <source>
        <dbReference type="SAM" id="Coils"/>
    </source>
</evidence>
<gene>
    <name evidence="8" type="ORF">CUC04_03025</name>
</gene>
<reference evidence="8 9" key="1">
    <citation type="submission" date="2017-11" db="EMBL/GenBank/DDBJ databases">
        <title>Genome sequencing of Prevotella intermedia KCOM 2069.</title>
        <authorList>
            <person name="Kook J.-K."/>
            <person name="Park S.-N."/>
            <person name="Lim Y.K."/>
        </authorList>
    </citation>
    <scope>NUCLEOTIDE SEQUENCE [LARGE SCALE GENOMIC DNA]</scope>
    <source>
        <strain evidence="8 9">KCOM 2069</strain>
    </source>
</reference>
<dbReference type="CDD" id="cd03221">
    <property type="entry name" value="ABCF_EF-3"/>
    <property type="match status" value="2"/>
</dbReference>
<dbReference type="EMBL" id="PESN01000001">
    <property type="protein sequence ID" value="PIN28458.1"/>
    <property type="molecule type" value="Genomic_DNA"/>
</dbReference>
<dbReference type="GO" id="GO:0005524">
    <property type="term" value="F:ATP binding"/>
    <property type="evidence" value="ECO:0007669"/>
    <property type="project" value="UniProtKB-KW"/>
</dbReference>
<evidence type="ECO:0000259" key="7">
    <source>
        <dbReference type="PROSITE" id="PS50893"/>
    </source>
</evidence>
<dbReference type="PROSITE" id="PS50893">
    <property type="entry name" value="ABC_TRANSPORTER_2"/>
    <property type="match status" value="2"/>
</dbReference>
<dbReference type="GO" id="GO:0016887">
    <property type="term" value="F:ATP hydrolysis activity"/>
    <property type="evidence" value="ECO:0007669"/>
    <property type="project" value="InterPro"/>
</dbReference>
<dbReference type="PANTHER" id="PTHR42855">
    <property type="entry name" value="ABC TRANSPORTER ATP-BINDING SUBUNIT"/>
    <property type="match status" value="1"/>
</dbReference>
<dbReference type="SUPFAM" id="SSF52540">
    <property type="entry name" value="P-loop containing nucleoside triphosphate hydrolases"/>
    <property type="match status" value="2"/>
</dbReference>
<comment type="similarity">
    <text evidence="4">Belongs to the ABC transporter superfamily. ABCF family. YbiT subfamily.</text>
</comment>
<dbReference type="Pfam" id="PF00005">
    <property type="entry name" value="ABC_tran"/>
    <property type="match status" value="2"/>
</dbReference>
<dbReference type="Gene3D" id="3.40.50.300">
    <property type="entry name" value="P-loop containing nucleotide triphosphate hydrolases"/>
    <property type="match status" value="2"/>
</dbReference>
<evidence type="ECO:0000256" key="1">
    <source>
        <dbReference type="ARBA" id="ARBA00022737"/>
    </source>
</evidence>
<comment type="caution">
    <text evidence="8">The sequence shown here is derived from an EMBL/GenBank/DDBJ whole genome shotgun (WGS) entry which is preliminary data.</text>
</comment>
<protein>
    <recommendedName>
        <fullName evidence="5">Probable ATP-binding protein YbiT</fullName>
    </recommendedName>
</protein>
<evidence type="ECO:0000256" key="2">
    <source>
        <dbReference type="ARBA" id="ARBA00022741"/>
    </source>
</evidence>
<dbReference type="PANTHER" id="PTHR42855:SF2">
    <property type="entry name" value="DRUG RESISTANCE ABC TRANSPORTER,ATP-BINDING PROTEIN"/>
    <property type="match status" value="1"/>
</dbReference>
<proteinExistence type="inferred from homology"/>
<dbReference type="InterPro" id="IPR003439">
    <property type="entry name" value="ABC_transporter-like_ATP-bd"/>
</dbReference>
<name>A0A2G9IFC8_PREIN</name>
<dbReference type="SMART" id="SM00382">
    <property type="entry name" value="AAA"/>
    <property type="match status" value="1"/>
</dbReference>
<evidence type="ECO:0000256" key="3">
    <source>
        <dbReference type="ARBA" id="ARBA00022840"/>
    </source>
</evidence>
<dbReference type="InterPro" id="IPR027417">
    <property type="entry name" value="P-loop_NTPase"/>
</dbReference>
<keyword evidence="6" id="KW-0175">Coiled coil</keyword>
<evidence type="ECO:0000313" key="9">
    <source>
        <dbReference type="Proteomes" id="UP000230500"/>
    </source>
</evidence>
<organism evidence="8 9">
    <name type="scientific">Prevotella intermedia</name>
    <dbReference type="NCBI Taxonomy" id="28131"/>
    <lineage>
        <taxon>Bacteria</taxon>
        <taxon>Pseudomonadati</taxon>
        <taxon>Bacteroidota</taxon>
        <taxon>Bacteroidia</taxon>
        <taxon>Bacteroidales</taxon>
        <taxon>Prevotellaceae</taxon>
        <taxon>Prevotella</taxon>
    </lineage>
</organism>
<accession>A0A2G9IFC8</accession>
<feature type="domain" description="ABC transporter" evidence="7">
    <location>
        <begin position="322"/>
        <end position="537"/>
    </location>
</feature>
<dbReference type="FunFam" id="3.40.50.300:FF:000070">
    <property type="entry name" value="Putative ABC transporter ATP-binding component"/>
    <property type="match status" value="1"/>
</dbReference>
<feature type="domain" description="ABC transporter" evidence="7">
    <location>
        <begin position="2"/>
        <end position="254"/>
    </location>
</feature>
<dbReference type="RefSeq" id="WP_099976537.1">
    <property type="nucleotide sequence ID" value="NZ_PESN01000001.1"/>
</dbReference>
<evidence type="ECO:0000256" key="5">
    <source>
        <dbReference type="ARBA" id="ARBA00074044"/>
    </source>
</evidence>
<dbReference type="FunFam" id="3.40.50.300:FF:000011">
    <property type="entry name" value="Putative ABC transporter ATP-binding component"/>
    <property type="match status" value="1"/>
</dbReference>
<dbReference type="InterPro" id="IPR051309">
    <property type="entry name" value="ABCF_ATPase"/>
</dbReference>
<evidence type="ECO:0000256" key="4">
    <source>
        <dbReference type="ARBA" id="ARBA00061551"/>
    </source>
</evidence>
<evidence type="ECO:0000313" key="8">
    <source>
        <dbReference type="EMBL" id="PIN28458.1"/>
    </source>
</evidence>
<keyword evidence="2" id="KW-0547">Nucleotide-binding</keyword>
<dbReference type="Pfam" id="PF12848">
    <property type="entry name" value="ABC_tran_Xtn"/>
    <property type="match status" value="1"/>
</dbReference>
<sequence>MITLSNIAVQFGKRVLYKDVNIKFTPGNIYGVIGANGAGKSTLLRAISGDLEPNKGTITLGTGERLSVLEQDHFKYDEFKVMDTVLMGHEPLWKNMKEREELYAKPEMTEEDGNRAADLELKFAEMNGWEAESEAAQLLQHLGVQEDAHQKRVGELSNTEKVRVMLAKALFGKPDNLLLDEPTNDLDLETVEWLEDYLGEIEETQTVLVVSHDRHFLDAVSTQTIDIDFGKVTVFAGNYSFWYESSQLALRQAQNQKLKAEEKKQQLEEFIRRFSANVAKSKQTTSRKKMLEKLNIEEIRPSSRKYPGIIFQMEREPGNQILEVEDLKAVDEDGTVLFDHVNFNVEKEQKVVFLSRNPKAMTALFNIINGEREAQAGTYNWGITITTAYLPLDNTKYFDCDMNLVDWLSQYGPGNEVAMKGFLGRMLFKQEEVEKKVNVLSGGEKMRCMIARMQLQNANCLILDTPTNHLDLESIQAFNNNLVGFKGNILFSSHDHEFIGTVANRIIELTPNGTIDKLMSYDEYIHDEQIKEQKAKMYQI</sequence>
<dbReference type="AlphaFoldDB" id="A0A2G9IFC8"/>